<evidence type="ECO:0000259" key="1">
    <source>
        <dbReference type="Pfam" id="PF05598"/>
    </source>
</evidence>
<protein>
    <submittedName>
        <fullName evidence="2">Transposase</fullName>
    </submittedName>
</protein>
<proteinExistence type="predicted"/>
<organism evidence="2 3">
    <name type="scientific">Flavivirga jejuensis</name>
    <dbReference type="NCBI Taxonomy" id="870487"/>
    <lineage>
        <taxon>Bacteria</taxon>
        <taxon>Pseudomonadati</taxon>
        <taxon>Bacteroidota</taxon>
        <taxon>Flavobacteriia</taxon>
        <taxon>Flavobacteriales</taxon>
        <taxon>Flavobacteriaceae</taxon>
        <taxon>Flavivirga</taxon>
    </lineage>
</organism>
<dbReference type="EMBL" id="JAUOEL010000012">
    <property type="protein sequence ID" value="MDO5977131.1"/>
    <property type="molecule type" value="Genomic_DNA"/>
</dbReference>
<reference evidence="2" key="1">
    <citation type="submission" date="2023-07" db="EMBL/GenBank/DDBJ databases">
        <title>Two novel species in the genus Flavivirga.</title>
        <authorList>
            <person name="Kwon K."/>
        </authorList>
    </citation>
    <scope>NUCLEOTIDE SEQUENCE</scope>
    <source>
        <strain evidence="2">KACC 14158</strain>
    </source>
</reference>
<evidence type="ECO:0000313" key="3">
    <source>
        <dbReference type="Proteomes" id="UP001176806"/>
    </source>
</evidence>
<gene>
    <name evidence="2" type="ORF">Q4Q40_23285</name>
</gene>
<dbReference type="RefSeq" id="WP_303304462.1">
    <property type="nucleotide sequence ID" value="NZ_BAABDA010000011.1"/>
</dbReference>
<keyword evidence="3" id="KW-1185">Reference proteome</keyword>
<dbReference type="PANTHER" id="PTHR33408">
    <property type="entry name" value="TRANSPOSASE"/>
    <property type="match status" value="1"/>
</dbReference>
<comment type="caution">
    <text evidence="2">The sequence shown here is derived from an EMBL/GenBank/DDBJ whole genome shotgun (WGS) entry which is preliminary data.</text>
</comment>
<dbReference type="Proteomes" id="UP001176806">
    <property type="component" value="Unassembled WGS sequence"/>
</dbReference>
<name>A0ABT8WVA1_9FLAO</name>
<feature type="domain" description="Transposase InsH N-terminal" evidence="1">
    <location>
        <begin position="17"/>
        <end position="90"/>
    </location>
</feature>
<accession>A0ABT8WVA1</accession>
<dbReference type="InterPro" id="IPR008490">
    <property type="entry name" value="Transposase_InsH_N"/>
</dbReference>
<evidence type="ECO:0000313" key="2">
    <source>
        <dbReference type="EMBL" id="MDO5977131.1"/>
    </source>
</evidence>
<sequence length="91" mass="10631">MSYKTGNRDQITFLPDSIDQYVRKDDPVRAYDAFVDCINLEEIGIVVNTNAVRNSSYAPLVMLKVLIYTYSFGWRISRKIERALYHNMSFI</sequence>
<dbReference type="Pfam" id="PF05598">
    <property type="entry name" value="DUF772"/>
    <property type="match status" value="1"/>
</dbReference>